<name>A0A669P6J2_PHACC</name>
<feature type="transmembrane region" description="Helical" evidence="10">
    <location>
        <begin position="65"/>
        <end position="85"/>
    </location>
</feature>
<evidence type="ECO:0000256" key="2">
    <source>
        <dbReference type="ARBA" id="ARBA00022448"/>
    </source>
</evidence>
<feature type="transmembrane region" description="Helical" evidence="10">
    <location>
        <begin position="180"/>
        <end position="199"/>
    </location>
</feature>
<keyword evidence="2" id="KW-0813">Transport</keyword>
<keyword evidence="6 10" id="KW-0472">Membrane</keyword>
<feature type="transmembrane region" description="Helical" evidence="10">
    <location>
        <begin position="268"/>
        <end position="290"/>
    </location>
</feature>
<dbReference type="AlphaFoldDB" id="A0A669P6J2"/>
<dbReference type="GO" id="GO:0008076">
    <property type="term" value="C:voltage-gated potassium channel complex"/>
    <property type="evidence" value="ECO:0007669"/>
    <property type="project" value="TreeGrafter"/>
</dbReference>
<dbReference type="Proteomes" id="UP000472261">
    <property type="component" value="Unplaced"/>
</dbReference>
<evidence type="ECO:0000256" key="1">
    <source>
        <dbReference type="ARBA" id="ARBA00004141"/>
    </source>
</evidence>
<feature type="transmembrane region" description="Helical" evidence="10">
    <location>
        <begin position="120"/>
        <end position="140"/>
    </location>
</feature>
<comment type="subcellular location">
    <subcellularLocation>
        <location evidence="1">Membrane</location>
        <topology evidence="1">Multi-pass membrane protein</topology>
    </subcellularLocation>
</comment>
<evidence type="ECO:0000256" key="10">
    <source>
        <dbReference type="SAM" id="Phobius"/>
    </source>
</evidence>
<feature type="transmembrane region" description="Helical" evidence="10">
    <location>
        <begin position="92"/>
        <end position="114"/>
    </location>
</feature>
<evidence type="ECO:0000256" key="8">
    <source>
        <dbReference type="ARBA" id="ARBA00023303"/>
    </source>
</evidence>
<evidence type="ECO:0000256" key="9">
    <source>
        <dbReference type="SAM" id="MobiDB-lite"/>
    </source>
</evidence>
<feature type="region of interest" description="Disordered" evidence="9">
    <location>
        <begin position="215"/>
        <end position="245"/>
    </location>
</feature>
<keyword evidence="7" id="KW-0325">Glycoprotein</keyword>
<feature type="transmembrane region" description="Helical" evidence="10">
    <location>
        <begin position="423"/>
        <end position="447"/>
    </location>
</feature>
<feature type="transmembrane region" description="Helical" evidence="10">
    <location>
        <begin position="147"/>
        <end position="168"/>
    </location>
</feature>
<feature type="compositionally biased region" description="Gly residues" evidence="9">
    <location>
        <begin position="215"/>
        <end position="229"/>
    </location>
</feature>
<dbReference type="Pfam" id="PF03185">
    <property type="entry name" value="CaKB"/>
    <property type="match status" value="1"/>
</dbReference>
<feature type="transmembrane region" description="Helical" evidence="10">
    <location>
        <begin position="39"/>
        <end position="59"/>
    </location>
</feature>
<evidence type="ECO:0000313" key="12">
    <source>
        <dbReference type="Proteomes" id="UP000472261"/>
    </source>
</evidence>
<feature type="transmembrane region" description="Helical" evidence="10">
    <location>
        <begin position="6"/>
        <end position="27"/>
    </location>
</feature>
<protein>
    <submittedName>
        <fullName evidence="11">Potassium calcium-activated channel subfamily M regulatory beta subunit 4</fullName>
    </submittedName>
</protein>
<dbReference type="Ensembl" id="ENSPCLT00000004394.1">
    <property type="protein sequence ID" value="ENSPCLP00000003199.1"/>
    <property type="gene ID" value="ENSPCLG00000002725.1"/>
</dbReference>
<evidence type="ECO:0000256" key="4">
    <source>
        <dbReference type="ARBA" id="ARBA00022989"/>
    </source>
</evidence>
<dbReference type="InterPro" id="IPR003930">
    <property type="entry name" value="K_chnl_Ca-activ_BK_bsu"/>
</dbReference>
<dbReference type="PANTHER" id="PTHR10258:SF3">
    <property type="entry name" value="CALCIUM-ACTIVATED POTASSIUM CHANNEL SUBUNIT BETA-4"/>
    <property type="match status" value="1"/>
</dbReference>
<evidence type="ECO:0000256" key="6">
    <source>
        <dbReference type="ARBA" id="ARBA00023136"/>
    </source>
</evidence>
<sequence>FYFSFFFSLLPLFPLFLVFFFSFFFFLPFLSSPFSFFPSCLFFFLFSFFPLSPFCLFSFLFSFHFFHFFIFPLFLFSSLFLLFIPSSSSISLFLLFFFSFFLFLLFYSCLFLFFSFPLFSLFFSFLFFFPVLLFLLFFFLPSFPFTCFLFYHIFFPSFSFLIPFPYYSIRALLISTLSSIYVPSPFAAPSLPPALLLLIRYPLIYLFTRPPPGPGGGGEGGAAESGAGGVRRAAADGSGCPSASGRRAMARGRAAYEYTEAEDKSMRLGFLLIAAGLLSLLGLGCCWLRPALQERGGGGAANCTVLAVRQLGERFACTFSCGAACRGTARYPCLQVLVRTSRSSAPALLHEDERQLRTNPKCSYIPPCARDDQENSENVTYKQKYWKEKVGSQPFTCYFNQHLRPDDVMLRRTHDETVLLHCFLWPLVTFLVGVLIVALTACARSLAARAEAIQRKKHS</sequence>
<organism evidence="11 12">
    <name type="scientific">Phasianus colchicus</name>
    <name type="common">Common pheasant</name>
    <dbReference type="NCBI Taxonomy" id="9054"/>
    <lineage>
        <taxon>Eukaryota</taxon>
        <taxon>Metazoa</taxon>
        <taxon>Chordata</taxon>
        <taxon>Craniata</taxon>
        <taxon>Vertebrata</taxon>
        <taxon>Euteleostomi</taxon>
        <taxon>Archelosauria</taxon>
        <taxon>Archosauria</taxon>
        <taxon>Dinosauria</taxon>
        <taxon>Saurischia</taxon>
        <taxon>Theropoda</taxon>
        <taxon>Coelurosauria</taxon>
        <taxon>Aves</taxon>
        <taxon>Neognathae</taxon>
        <taxon>Galloanserae</taxon>
        <taxon>Galliformes</taxon>
        <taxon>Phasianidae</taxon>
        <taxon>Phasianinae</taxon>
        <taxon>Phasianus</taxon>
    </lineage>
</organism>
<feature type="compositionally biased region" description="Low complexity" evidence="9">
    <location>
        <begin position="230"/>
        <end position="245"/>
    </location>
</feature>
<proteinExistence type="predicted"/>
<dbReference type="GO" id="GO:0015459">
    <property type="term" value="F:potassium channel regulator activity"/>
    <property type="evidence" value="ECO:0007669"/>
    <property type="project" value="TreeGrafter"/>
</dbReference>
<keyword evidence="3 10" id="KW-0812">Transmembrane</keyword>
<dbReference type="GO" id="GO:0015269">
    <property type="term" value="F:calcium-activated potassium channel activity"/>
    <property type="evidence" value="ECO:0007669"/>
    <property type="project" value="InterPro"/>
</dbReference>
<accession>A0A669P6J2</accession>
<keyword evidence="4 10" id="KW-1133">Transmembrane helix</keyword>
<dbReference type="GO" id="GO:0005513">
    <property type="term" value="P:detection of calcium ion"/>
    <property type="evidence" value="ECO:0007669"/>
    <property type="project" value="TreeGrafter"/>
</dbReference>
<keyword evidence="12" id="KW-1185">Reference proteome</keyword>
<reference evidence="11" key="2">
    <citation type="submission" date="2025-09" db="UniProtKB">
        <authorList>
            <consortium name="Ensembl"/>
        </authorList>
    </citation>
    <scope>IDENTIFICATION</scope>
</reference>
<reference evidence="11" key="1">
    <citation type="submission" date="2025-08" db="UniProtKB">
        <authorList>
            <consortium name="Ensembl"/>
        </authorList>
    </citation>
    <scope>IDENTIFICATION</scope>
</reference>
<evidence type="ECO:0000313" key="11">
    <source>
        <dbReference type="Ensembl" id="ENSPCLP00000003199.1"/>
    </source>
</evidence>
<keyword evidence="8" id="KW-0407">Ion channel</keyword>
<evidence type="ECO:0000256" key="3">
    <source>
        <dbReference type="ARBA" id="ARBA00022692"/>
    </source>
</evidence>
<dbReference type="PANTHER" id="PTHR10258">
    <property type="entry name" value="CALCIUM-ACTIVATED POTASSIUM CHANNEL SUBUNIT BETA"/>
    <property type="match status" value="1"/>
</dbReference>
<evidence type="ECO:0000256" key="7">
    <source>
        <dbReference type="ARBA" id="ARBA00023180"/>
    </source>
</evidence>
<keyword evidence="5" id="KW-0406">Ion transport</keyword>
<evidence type="ECO:0000256" key="5">
    <source>
        <dbReference type="ARBA" id="ARBA00023065"/>
    </source>
</evidence>